<comment type="caution">
    <text evidence="2">The sequence shown here is derived from an EMBL/GenBank/DDBJ whole genome shotgun (WGS) entry which is preliminary data.</text>
</comment>
<dbReference type="RefSeq" id="WP_137261029.1">
    <property type="nucleotide sequence ID" value="NZ_SZQL01000004.1"/>
</dbReference>
<keyword evidence="3" id="KW-1185">Reference proteome</keyword>
<dbReference type="AlphaFoldDB" id="A0A4U3L3Y3"/>
<gene>
    <name evidence="2" type="ORF">FC093_06945</name>
</gene>
<protein>
    <recommendedName>
        <fullName evidence="4">Outer membrane protein beta-barrel domain-containing protein</fullName>
    </recommendedName>
</protein>
<reference evidence="2 3" key="1">
    <citation type="submission" date="2019-05" db="EMBL/GenBank/DDBJ databases">
        <title>Panacibacter sp. strain 17mud1-8 Genome sequencing and assembly.</title>
        <authorList>
            <person name="Chhetri G."/>
        </authorList>
    </citation>
    <scope>NUCLEOTIDE SEQUENCE [LARGE SCALE GENOMIC DNA]</scope>
    <source>
        <strain evidence="2 3">17mud1-8</strain>
    </source>
</reference>
<feature type="chain" id="PRO_5020675230" description="Outer membrane protein beta-barrel domain-containing protein" evidence="1">
    <location>
        <begin position="28"/>
        <end position="167"/>
    </location>
</feature>
<dbReference type="EMBL" id="SZQL01000004">
    <property type="protein sequence ID" value="TKK69808.1"/>
    <property type="molecule type" value="Genomic_DNA"/>
</dbReference>
<name>A0A4U3L3Y3_9BACT</name>
<accession>A0A4U3L3Y3</accession>
<dbReference type="Proteomes" id="UP000305848">
    <property type="component" value="Unassembled WGS sequence"/>
</dbReference>
<organism evidence="2 3">
    <name type="scientific">Ilyomonas limi</name>
    <dbReference type="NCBI Taxonomy" id="2575867"/>
    <lineage>
        <taxon>Bacteria</taxon>
        <taxon>Pseudomonadati</taxon>
        <taxon>Bacteroidota</taxon>
        <taxon>Chitinophagia</taxon>
        <taxon>Chitinophagales</taxon>
        <taxon>Chitinophagaceae</taxon>
        <taxon>Ilyomonas</taxon>
    </lineage>
</organism>
<evidence type="ECO:0008006" key="4">
    <source>
        <dbReference type="Google" id="ProtNLM"/>
    </source>
</evidence>
<evidence type="ECO:0000313" key="2">
    <source>
        <dbReference type="EMBL" id="TKK69808.1"/>
    </source>
</evidence>
<feature type="signal peptide" evidence="1">
    <location>
        <begin position="1"/>
        <end position="27"/>
    </location>
</feature>
<proteinExistence type="predicted"/>
<evidence type="ECO:0000256" key="1">
    <source>
        <dbReference type="SAM" id="SignalP"/>
    </source>
</evidence>
<evidence type="ECO:0000313" key="3">
    <source>
        <dbReference type="Proteomes" id="UP000305848"/>
    </source>
</evidence>
<keyword evidence="1" id="KW-0732">Signal</keyword>
<sequence length="167" mass="18104">MMMKKKQWMQLAVMILICVITAMSAKAQNGPLRMGVAVDAGSTLKNPARTTLGADFRLQQSFGGGVSGILTTGYYQFFKANKYNEGFGIVPLKVGLKYFPVKNVYVAGEVGAGFGTKKGAGTSFVYSPSFGLAFGDGFDVSLKYENFTDYNGYAQQLALRFAYGFKL</sequence>
<dbReference type="OrthoDB" id="791021at2"/>